<gene>
    <name evidence="3" type="ORF">CTI12_AA424160</name>
</gene>
<evidence type="ECO:0000256" key="1">
    <source>
        <dbReference type="SAM" id="MobiDB-lite"/>
    </source>
</evidence>
<evidence type="ECO:0000313" key="4">
    <source>
        <dbReference type="Proteomes" id="UP000245207"/>
    </source>
</evidence>
<dbReference type="InterPro" id="IPR047192">
    <property type="entry name" value="Euk_RPA1_DBD_C"/>
</dbReference>
<dbReference type="OrthoDB" id="914072at2759"/>
<feature type="compositionally biased region" description="Basic and acidic residues" evidence="1">
    <location>
        <begin position="376"/>
        <end position="400"/>
    </location>
</feature>
<dbReference type="GO" id="GO:0004386">
    <property type="term" value="F:helicase activity"/>
    <property type="evidence" value="ECO:0007669"/>
    <property type="project" value="UniProtKB-KW"/>
</dbReference>
<evidence type="ECO:0000313" key="3">
    <source>
        <dbReference type="EMBL" id="PWA55859.1"/>
    </source>
</evidence>
<dbReference type="CDD" id="cd04476">
    <property type="entry name" value="RPA1_DBD_C"/>
    <property type="match status" value="1"/>
</dbReference>
<sequence>MQASIKKAAMNKFQAILDEGSCYKVGSFGVGENGGKFPLLSHRYKIGFYKNTSVTGVAPFDQNTRGFRFEPFQNFTRRHFTETDIVGKPSVSNGAFASKLYLNDNIPEINTFRKMYQEMDGYVEKNIMLNIFSPSKKEITADEFFENAVRKTVVSIRESEYQFECIVYAKIHKVHREHGWWYLACKKCGCVAKDPKEQGESSSKKKAKTKVWFCKQHKEITNVGPRYKVIVRVIDDTGSASLLLYEDIITKLIDIPCHKLKAKYGEQADDIFPDELAPIVGMKLLFRFLYSSYNINNNNHDYQVKMVSSDESMIKTFKHGFINEDNEGEIQTPVTPAVTTNKAASLDNIPFNIETTPEVIKGVHKDSGSGTSSGKSKRDVIGLDDGMQKDKGSKKLKNAEEVGVLNEEDD</sequence>
<accession>A0A2U1M3M1</accession>
<protein>
    <submittedName>
        <fullName evidence="3">PIF1 DNA helicase/replication protein A1-like protein</fullName>
    </submittedName>
</protein>
<feature type="region of interest" description="Disordered" evidence="1">
    <location>
        <begin position="362"/>
        <end position="410"/>
    </location>
</feature>
<dbReference type="EMBL" id="PKPP01006639">
    <property type="protein sequence ID" value="PWA55859.1"/>
    <property type="molecule type" value="Genomic_DNA"/>
</dbReference>
<dbReference type="AlphaFoldDB" id="A0A2U1M3M1"/>
<dbReference type="SUPFAM" id="SSF50249">
    <property type="entry name" value="Nucleic acid-binding proteins"/>
    <property type="match status" value="1"/>
</dbReference>
<dbReference type="PANTHER" id="PTHR47165:SF4">
    <property type="entry name" value="OS03G0429900 PROTEIN"/>
    <property type="match status" value="1"/>
</dbReference>
<dbReference type="PANTHER" id="PTHR47165">
    <property type="entry name" value="OS03G0429900 PROTEIN"/>
    <property type="match status" value="1"/>
</dbReference>
<feature type="domain" description="Replication protein A 70 kDa DNA-binding subunit B/D first OB fold" evidence="2">
    <location>
        <begin position="1"/>
        <end position="55"/>
    </location>
</feature>
<dbReference type="Proteomes" id="UP000245207">
    <property type="component" value="Unassembled WGS sequence"/>
</dbReference>
<evidence type="ECO:0000259" key="2">
    <source>
        <dbReference type="Pfam" id="PF02721"/>
    </source>
</evidence>
<keyword evidence="4" id="KW-1185">Reference proteome</keyword>
<keyword evidence="3" id="KW-0378">Hydrolase</keyword>
<keyword evidence="3" id="KW-0547">Nucleotide-binding</keyword>
<dbReference type="Gene3D" id="2.40.50.140">
    <property type="entry name" value="Nucleic acid-binding proteins"/>
    <property type="match status" value="2"/>
</dbReference>
<keyword evidence="3" id="KW-0347">Helicase</keyword>
<dbReference type="Pfam" id="PF02721">
    <property type="entry name" value="DUF223"/>
    <property type="match status" value="1"/>
</dbReference>
<dbReference type="InterPro" id="IPR012340">
    <property type="entry name" value="NA-bd_OB-fold"/>
</dbReference>
<keyword evidence="3" id="KW-0067">ATP-binding</keyword>
<name>A0A2U1M3M1_ARTAN</name>
<dbReference type="InterPro" id="IPR003871">
    <property type="entry name" value="RFA1B/D_OB_1st"/>
</dbReference>
<proteinExistence type="predicted"/>
<comment type="caution">
    <text evidence="3">The sequence shown here is derived from an EMBL/GenBank/DDBJ whole genome shotgun (WGS) entry which is preliminary data.</text>
</comment>
<reference evidence="3 4" key="1">
    <citation type="journal article" date="2018" name="Mol. Plant">
        <title>The genome of Artemisia annua provides insight into the evolution of Asteraceae family and artemisinin biosynthesis.</title>
        <authorList>
            <person name="Shen Q."/>
            <person name="Zhang L."/>
            <person name="Liao Z."/>
            <person name="Wang S."/>
            <person name="Yan T."/>
            <person name="Shi P."/>
            <person name="Liu M."/>
            <person name="Fu X."/>
            <person name="Pan Q."/>
            <person name="Wang Y."/>
            <person name="Lv Z."/>
            <person name="Lu X."/>
            <person name="Zhang F."/>
            <person name="Jiang W."/>
            <person name="Ma Y."/>
            <person name="Chen M."/>
            <person name="Hao X."/>
            <person name="Li L."/>
            <person name="Tang Y."/>
            <person name="Lv G."/>
            <person name="Zhou Y."/>
            <person name="Sun X."/>
            <person name="Brodelius P.E."/>
            <person name="Rose J.K.C."/>
            <person name="Tang K."/>
        </authorList>
    </citation>
    <scope>NUCLEOTIDE SEQUENCE [LARGE SCALE GENOMIC DNA]</scope>
    <source>
        <strain evidence="4">cv. Huhao1</strain>
        <tissue evidence="3">Leaf</tissue>
    </source>
</reference>
<organism evidence="3 4">
    <name type="scientific">Artemisia annua</name>
    <name type="common">Sweet wormwood</name>
    <dbReference type="NCBI Taxonomy" id="35608"/>
    <lineage>
        <taxon>Eukaryota</taxon>
        <taxon>Viridiplantae</taxon>
        <taxon>Streptophyta</taxon>
        <taxon>Embryophyta</taxon>
        <taxon>Tracheophyta</taxon>
        <taxon>Spermatophyta</taxon>
        <taxon>Magnoliopsida</taxon>
        <taxon>eudicotyledons</taxon>
        <taxon>Gunneridae</taxon>
        <taxon>Pentapetalae</taxon>
        <taxon>asterids</taxon>
        <taxon>campanulids</taxon>
        <taxon>Asterales</taxon>
        <taxon>Asteraceae</taxon>
        <taxon>Asteroideae</taxon>
        <taxon>Anthemideae</taxon>
        <taxon>Artemisiinae</taxon>
        <taxon>Artemisia</taxon>
    </lineage>
</organism>